<accession>X1GRC1</accession>
<sequence>MTLPDKLTKIINKIPKEHKTLRKLIEKNYQVLDLDELKTIDFKKKETITDLYITIVTKILSTNSEALELLKNLS</sequence>
<organism evidence="1">
    <name type="scientific">marine sediment metagenome</name>
    <dbReference type="NCBI Taxonomy" id="412755"/>
    <lineage>
        <taxon>unclassified sequences</taxon>
        <taxon>metagenomes</taxon>
        <taxon>ecological metagenomes</taxon>
    </lineage>
</organism>
<name>X1GRC1_9ZZZZ</name>
<dbReference type="AlphaFoldDB" id="X1GRC1"/>
<reference evidence="1" key="1">
    <citation type="journal article" date="2014" name="Front. Microbiol.">
        <title>High frequency of phylogenetically diverse reductive dehalogenase-homologous genes in deep subseafloor sedimentary metagenomes.</title>
        <authorList>
            <person name="Kawai M."/>
            <person name="Futagami T."/>
            <person name="Toyoda A."/>
            <person name="Takaki Y."/>
            <person name="Nishi S."/>
            <person name="Hori S."/>
            <person name="Arai W."/>
            <person name="Tsubouchi T."/>
            <person name="Morono Y."/>
            <person name="Uchiyama I."/>
            <person name="Ito T."/>
            <person name="Fujiyama A."/>
            <person name="Inagaki F."/>
            <person name="Takami H."/>
        </authorList>
    </citation>
    <scope>NUCLEOTIDE SEQUENCE</scope>
    <source>
        <strain evidence="1">Expedition CK06-06</strain>
    </source>
</reference>
<comment type="caution">
    <text evidence="1">The sequence shown here is derived from an EMBL/GenBank/DDBJ whole genome shotgun (WGS) entry which is preliminary data.</text>
</comment>
<protein>
    <submittedName>
        <fullName evidence="1">Uncharacterized protein</fullName>
    </submittedName>
</protein>
<evidence type="ECO:0000313" key="1">
    <source>
        <dbReference type="EMBL" id="GAH35538.1"/>
    </source>
</evidence>
<proteinExistence type="predicted"/>
<dbReference type="EMBL" id="BARU01008009">
    <property type="protein sequence ID" value="GAH35538.1"/>
    <property type="molecule type" value="Genomic_DNA"/>
</dbReference>
<feature type="non-terminal residue" evidence="1">
    <location>
        <position position="74"/>
    </location>
</feature>
<gene>
    <name evidence="1" type="ORF">S03H2_15741</name>
</gene>